<dbReference type="EMBL" id="GL732696">
    <property type="protein sequence ID" value="EFX66691.1"/>
    <property type="molecule type" value="Genomic_DNA"/>
</dbReference>
<dbReference type="SMART" id="SM00832">
    <property type="entry name" value="C8"/>
    <property type="match status" value="1"/>
</dbReference>
<proteinExistence type="predicted"/>
<accession>E9HNL5</accession>
<dbReference type="PANTHER" id="PTHR37860:SF1">
    <property type="match status" value="1"/>
</dbReference>
<dbReference type="STRING" id="6669.E9HNL5"/>
<dbReference type="eggNOG" id="KOG4338">
    <property type="taxonomic scope" value="Eukaryota"/>
</dbReference>
<evidence type="ECO:0000313" key="2">
    <source>
        <dbReference type="EMBL" id="EFX66691.1"/>
    </source>
</evidence>
<organism evidence="2 3">
    <name type="scientific">Daphnia pulex</name>
    <name type="common">Water flea</name>
    <dbReference type="NCBI Taxonomy" id="6669"/>
    <lineage>
        <taxon>Eukaryota</taxon>
        <taxon>Metazoa</taxon>
        <taxon>Ecdysozoa</taxon>
        <taxon>Arthropoda</taxon>
        <taxon>Crustacea</taxon>
        <taxon>Branchiopoda</taxon>
        <taxon>Diplostraca</taxon>
        <taxon>Cladocera</taxon>
        <taxon>Anomopoda</taxon>
        <taxon>Daphniidae</taxon>
        <taxon>Daphnia</taxon>
    </lineage>
</organism>
<dbReference type="HOGENOM" id="CLU_1215851_0_0_1"/>
<evidence type="ECO:0000313" key="3">
    <source>
        <dbReference type="Proteomes" id="UP000000305"/>
    </source>
</evidence>
<dbReference type="PANTHER" id="PTHR37860">
    <property type="entry name" value="AGAP008810-PA"/>
    <property type="match status" value="1"/>
</dbReference>
<keyword evidence="3" id="KW-1185">Reference proteome</keyword>
<protein>
    <recommendedName>
        <fullName evidence="1">VWF/SSPO/Zonadhesin-like cysteine-rich domain-containing protein</fullName>
    </recommendedName>
</protein>
<name>E9HNL5_DAPPU</name>
<reference evidence="2 3" key="1">
    <citation type="journal article" date="2011" name="Science">
        <title>The ecoresponsive genome of Daphnia pulex.</title>
        <authorList>
            <person name="Colbourne J.K."/>
            <person name="Pfrender M.E."/>
            <person name="Gilbert D."/>
            <person name="Thomas W.K."/>
            <person name="Tucker A."/>
            <person name="Oakley T.H."/>
            <person name="Tokishita S."/>
            <person name="Aerts A."/>
            <person name="Arnold G.J."/>
            <person name="Basu M.K."/>
            <person name="Bauer D.J."/>
            <person name="Caceres C.E."/>
            <person name="Carmel L."/>
            <person name="Casola C."/>
            <person name="Choi J.H."/>
            <person name="Detter J.C."/>
            <person name="Dong Q."/>
            <person name="Dusheyko S."/>
            <person name="Eads B.D."/>
            <person name="Frohlich T."/>
            <person name="Geiler-Samerotte K.A."/>
            <person name="Gerlach D."/>
            <person name="Hatcher P."/>
            <person name="Jogdeo S."/>
            <person name="Krijgsveld J."/>
            <person name="Kriventseva E.V."/>
            <person name="Kultz D."/>
            <person name="Laforsch C."/>
            <person name="Lindquist E."/>
            <person name="Lopez J."/>
            <person name="Manak J.R."/>
            <person name="Muller J."/>
            <person name="Pangilinan J."/>
            <person name="Patwardhan R.P."/>
            <person name="Pitluck S."/>
            <person name="Pritham E.J."/>
            <person name="Rechtsteiner A."/>
            <person name="Rho M."/>
            <person name="Rogozin I.B."/>
            <person name="Sakarya O."/>
            <person name="Salamov A."/>
            <person name="Schaack S."/>
            <person name="Shapiro H."/>
            <person name="Shiga Y."/>
            <person name="Skalitzky C."/>
            <person name="Smith Z."/>
            <person name="Souvorov A."/>
            <person name="Sung W."/>
            <person name="Tang Z."/>
            <person name="Tsuchiya D."/>
            <person name="Tu H."/>
            <person name="Vos H."/>
            <person name="Wang M."/>
            <person name="Wolf Y.I."/>
            <person name="Yamagata H."/>
            <person name="Yamada T."/>
            <person name="Ye Y."/>
            <person name="Shaw J.R."/>
            <person name="Andrews J."/>
            <person name="Crease T.J."/>
            <person name="Tang H."/>
            <person name="Lucas S.M."/>
            <person name="Robertson H.M."/>
            <person name="Bork P."/>
            <person name="Koonin E.V."/>
            <person name="Zdobnov E.M."/>
            <person name="Grigoriev I.V."/>
            <person name="Lynch M."/>
            <person name="Boore J.L."/>
        </authorList>
    </citation>
    <scope>NUCLEOTIDE SEQUENCE [LARGE SCALE GENOMIC DNA]</scope>
</reference>
<gene>
    <name evidence="2" type="ORF">DAPPUDRAFT_331841</name>
</gene>
<evidence type="ECO:0000259" key="1">
    <source>
        <dbReference type="SMART" id="SM00832"/>
    </source>
</evidence>
<dbReference type="AlphaFoldDB" id="E9HNL5"/>
<dbReference type="KEGG" id="dpx:DAPPUDRAFT_331841"/>
<feature type="domain" description="VWF/SSPO/Zonadhesin-like cysteine-rich" evidence="1">
    <location>
        <begin position="124"/>
        <end position="184"/>
    </location>
</feature>
<dbReference type="Pfam" id="PF08742">
    <property type="entry name" value="C8"/>
    <property type="match status" value="1"/>
</dbReference>
<dbReference type="OrthoDB" id="6484170at2759"/>
<dbReference type="InParanoid" id="E9HNL5"/>
<dbReference type="Proteomes" id="UP000000305">
    <property type="component" value="Unassembled WGS sequence"/>
</dbReference>
<dbReference type="InterPro" id="IPR014853">
    <property type="entry name" value="VWF/SSPO/ZAN-like_Cys-rich_dom"/>
</dbReference>
<sequence length="228" mass="24934">MDNEPTTDLIRPNRVVDLDLTSLARSWDVSSKKDCKTIGNFAGKSVPSDDGLTEICASFFQSQRSTLRKCLSVIDPSPYLKMCLIKTRPKGNAQDGCHAAAAYTLRLVLLKEKCVGEMCAKNVHIYRSTLRKCLSVIDPSPYLKMCLIKTRPKGNAQDGCHAAAAYASACAAKGVLLRIPSQCVRCQLDNELLSEGDVKNINADKLNRPSSEVVVLLDLKKCNEPDAT</sequence>